<dbReference type="Gene3D" id="2.40.50.100">
    <property type="match status" value="1"/>
</dbReference>
<dbReference type="NCBIfam" id="TIGR02250">
    <property type="entry name" value="FCP1_euk"/>
    <property type="match status" value="1"/>
</dbReference>
<evidence type="ECO:0000313" key="14">
    <source>
        <dbReference type="Proteomes" id="UP001159428"/>
    </source>
</evidence>
<feature type="domain" description="BRCT" evidence="11">
    <location>
        <begin position="564"/>
        <end position="666"/>
    </location>
</feature>
<feature type="region of interest" description="Disordered" evidence="10">
    <location>
        <begin position="308"/>
        <end position="392"/>
    </location>
</feature>
<dbReference type="SUPFAM" id="SSF52113">
    <property type="entry name" value="BRCT domain"/>
    <property type="match status" value="1"/>
</dbReference>
<evidence type="ECO:0000256" key="4">
    <source>
        <dbReference type="ARBA" id="ARBA00022912"/>
    </source>
</evidence>
<proteinExistence type="predicted"/>
<dbReference type="CDD" id="cd17729">
    <property type="entry name" value="BRCT_CTDP1"/>
    <property type="match status" value="1"/>
</dbReference>
<keyword evidence="5 9" id="KW-0539">Nucleus</keyword>
<comment type="function">
    <text evidence="9">This promotes the activity of RNA polymerase II.</text>
</comment>
<feature type="compositionally biased region" description="Acidic residues" evidence="10">
    <location>
        <begin position="805"/>
        <end position="819"/>
    </location>
</feature>
<evidence type="ECO:0000256" key="7">
    <source>
        <dbReference type="ARBA" id="ARBA00047761"/>
    </source>
</evidence>
<dbReference type="InterPro" id="IPR001357">
    <property type="entry name" value="BRCT_dom"/>
</dbReference>
<evidence type="ECO:0000256" key="2">
    <source>
        <dbReference type="ARBA" id="ARBA00013081"/>
    </source>
</evidence>
<feature type="compositionally biased region" description="Polar residues" evidence="10">
    <location>
        <begin position="470"/>
        <end position="479"/>
    </location>
</feature>
<dbReference type="Pfam" id="PF26077">
    <property type="entry name" value="BSH_Fcp1"/>
    <property type="match status" value="1"/>
</dbReference>
<dbReference type="PANTHER" id="PTHR23081:SF36">
    <property type="entry name" value="RNA POLYMERASE II SUBUNIT A C-TERMINAL DOMAIN PHOSPHATASE"/>
    <property type="match status" value="1"/>
</dbReference>
<dbReference type="Pfam" id="PF00533">
    <property type="entry name" value="BRCT"/>
    <property type="match status" value="1"/>
</dbReference>
<evidence type="ECO:0000259" key="12">
    <source>
        <dbReference type="PROSITE" id="PS50969"/>
    </source>
</evidence>
<dbReference type="InterPro" id="IPR011947">
    <property type="entry name" value="FCP1_euk"/>
</dbReference>
<dbReference type="GO" id="GO:0008420">
    <property type="term" value="F:RNA polymerase II CTD heptapeptide repeat phosphatase activity"/>
    <property type="evidence" value="ECO:0007669"/>
    <property type="project" value="UniProtKB-UniRule"/>
</dbReference>
<feature type="region of interest" description="Disordered" evidence="10">
    <location>
        <begin position="418"/>
        <end position="494"/>
    </location>
</feature>
<dbReference type="AlphaFoldDB" id="A0AAU9VZF6"/>
<feature type="compositionally biased region" description="Basic and acidic residues" evidence="10">
    <location>
        <begin position="480"/>
        <end position="490"/>
    </location>
</feature>
<keyword evidence="4" id="KW-0904">Protein phosphatase</keyword>
<dbReference type="InterPro" id="IPR039189">
    <property type="entry name" value="Fcp1"/>
</dbReference>
<feature type="compositionally biased region" description="Polar residues" evidence="10">
    <location>
        <begin position="443"/>
        <end position="458"/>
    </location>
</feature>
<feature type="region of interest" description="Disordered" evidence="10">
    <location>
        <begin position="673"/>
        <end position="693"/>
    </location>
</feature>
<dbReference type="Gene3D" id="3.40.50.1000">
    <property type="entry name" value="HAD superfamily/HAD-like"/>
    <property type="match status" value="1"/>
</dbReference>
<evidence type="ECO:0000256" key="1">
    <source>
        <dbReference type="ARBA" id="ARBA00004123"/>
    </source>
</evidence>
<comment type="catalytic activity">
    <reaction evidence="7 9">
        <text>O-phospho-L-seryl-[protein] + H2O = L-seryl-[protein] + phosphate</text>
        <dbReference type="Rhea" id="RHEA:20629"/>
        <dbReference type="Rhea" id="RHEA-COMP:9863"/>
        <dbReference type="Rhea" id="RHEA-COMP:11604"/>
        <dbReference type="ChEBI" id="CHEBI:15377"/>
        <dbReference type="ChEBI" id="CHEBI:29999"/>
        <dbReference type="ChEBI" id="CHEBI:43474"/>
        <dbReference type="ChEBI" id="CHEBI:83421"/>
        <dbReference type="EC" id="3.1.3.16"/>
    </reaction>
</comment>
<name>A0AAU9VZF6_9CNID</name>
<accession>A0AAU9VZF6</accession>
<dbReference type="SMART" id="SM00577">
    <property type="entry name" value="CPDc"/>
    <property type="match status" value="1"/>
</dbReference>
<dbReference type="EC" id="3.1.3.16" evidence="2 9"/>
<dbReference type="CDD" id="cd07521">
    <property type="entry name" value="HAD_FCP1-like"/>
    <property type="match status" value="1"/>
</dbReference>
<dbReference type="PROSITE" id="PS50969">
    <property type="entry name" value="FCP1"/>
    <property type="match status" value="1"/>
</dbReference>
<keyword evidence="14" id="KW-1185">Reference proteome</keyword>
<dbReference type="Pfam" id="PF03031">
    <property type="entry name" value="NIF"/>
    <property type="match status" value="1"/>
</dbReference>
<feature type="domain" description="FCP1 homology" evidence="12">
    <location>
        <begin position="153"/>
        <end position="317"/>
    </location>
</feature>
<dbReference type="PROSITE" id="PS50172">
    <property type="entry name" value="BRCT"/>
    <property type="match status" value="1"/>
</dbReference>
<reference evidence="13 14" key="1">
    <citation type="submission" date="2022-05" db="EMBL/GenBank/DDBJ databases">
        <authorList>
            <consortium name="Genoscope - CEA"/>
            <person name="William W."/>
        </authorList>
    </citation>
    <scope>NUCLEOTIDE SEQUENCE [LARGE SCALE GENOMIC DNA]</scope>
</reference>
<feature type="region of interest" description="Disordered" evidence="10">
    <location>
        <begin position="753"/>
        <end position="860"/>
    </location>
</feature>
<evidence type="ECO:0000313" key="13">
    <source>
        <dbReference type="EMBL" id="CAH3042054.1"/>
    </source>
</evidence>
<dbReference type="InterPro" id="IPR023214">
    <property type="entry name" value="HAD_sf"/>
</dbReference>
<dbReference type="InterPro" id="IPR036412">
    <property type="entry name" value="HAD-like_sf"/>
</dbReference>
<evidence type="ECO:0000256" key="5">
    <source>
        <dbReference type="ARBA" id="ARBA00023242"/>
    </source>
</evidence>
<evidence type="ECO:0000256" key="9">
    <source>
        <dbReference type="RuleBase" id="RU366066"/>
    </source>
</evidence>
<evidence type="ECO:0000256" key="8">
    <source>
        <dbReference type="ARBA" id="ARBA00048336"/>
    </source>
</evidence>
<dbReference type="GO" id="GO:0005634">
    <property type="term" value="C:nucleus"/>
    <property type="evidence" value="ECO:0007669"/>
    <property type="project" value="UniProtKB-SubCell"/>
</dbReference>
<dbReference type="SUPFAM" id="SSF56784">
    <property type="entry name" value="HAD-like"/>
    <property type="match status" value="1"/>
</dbReference>
<feature type="compositionally biased region" description="Basic and acidic residues" evidence="10">
    <location>
        <begin position="332"/>
        <end position="357"/>
    </location>
</feature>
<feature type="compositionally biased region" description="Basic and acidic residues" evidence="10">
    <location>
        <begin position="364"/>
        <end position="382"/>
    </location>
</feature>
<dbReference type="Gene3D" id="3.40.50.10190">
    <property type="entry name" value="BRCT domain"/>
    <property type="match status" value="1"/>
</dbReference>
<comment type="caution">
    <text evidence="13">The sequence shown here is derived from an EMBL/GenBank/DDBJ whole genome shotgun (WGS) entry which is preliminary data.</text>
</comment>
<dbReference type="InterPro" id="IPR058785">
    <property type="entry name" value="BSH_FCP1"/>
</dbReference>
<comment type="subcellular location">
    <subcellularLocation>
        <location evidence="1 9">Nucleus</location>
    </subcellularLocation>
</comment>
<protein>
    <recommendedName>
        <fullName evidence="6 9">RNA polymerase II subunit A C-terminal domain phosphatase</fullName>
        <ecNumber evidence="2 9">3.1.3.16</ecNumber>
    </recommendedName>
</protein>
<dbReference type="InterPro" id="IPR004274">
    <property type="entry name" value="FCP1_dom"/>
</dbReference>
<evidence type="ECO:0000256" key="3">
    <source>
        <dbReference type="ARBA" id="ARBA00022801"/>
    </source>
</evidence>
<gene>
    <name evidence="13" type="ORF">PMEA_00028536</name>
</gene>
<sequence length="860" mass="95353">MADREAREVVISTSSSARLLRWRVGPGSEVREGSVLCFYEIIGDGDRAGSFITQPKLKSAFTGIVRELLVAEGEIVAASMPVLLIDEAECEHRMVMKDLCCDCGADLRKLREEQDEPSSPTLASVPLIHNIPELKVSQEEAEALGKKDEERLLQTRKLSLVVDLDQTLIHTTMELIPQDMEDVHHFQLPDQHVWYHTKIRPGAVNFLNSVSSLFELHIFTMGSRMYAHTIARMLDPTGKLFAHRIRSRDECFNAFSKSHDLRAIFPCGDNMVCIIDDREDVWNFAANLIRVKPYQFFKGVGDINAPLGGSAPVTEDTNPFGNPGNRSETTTDDAKIEESNSRDDNEGGVTEQKKNDAAFDDNGETERKVANPETKEIQKLDEDMQISSDSSEPVIEDIEQNNSEKAKITGEAVEEIGTSSKVVENGGGDSASNKIVREESTEIQKSSVNTRNGKQNSDGKAGNELEQRPSEGSVSTSSKTELKGEGDQTKIKKSRQQAYAFGDGDDDYLLHLEDILRRIHDVYYKTVESVQSQAQEEVKNNPNILKYCTPGTSTPDTKMIMTELRRDVLRGANVVFTGVIPTSTIQEDSQPWRVARALGANVSNAIVTPKDTNSIGDVTTHVIAGRLGTEKSYRAVKSRGIKVVNPGWLFCCFERWEKVDERLFPVEGLEKYKQQVRDHGTPRGTPGENADTRAVEKAILDLDVVDKENVVTKSRSDSASSADLLMSTLNPLLSFSPSEVEAMDKEVEDLMNDSDEESDLIGSVSESSSPSDSEKSESTSKRKREKERDSPEDDDELAGKKVKLDDDDDDGQNEGDEEKDSDKVSSSLDSDDDYTRRSTPSDDEEDNDMAAMLDAELSHS</sequence>
<dbReference type="Proteomes" id="UP001159428">
    <property type="component" value="Unassembled WGS sequence"/>
</dbReference>
<dbReference type="EMBL" id="CALNXJ010000006">
    <property type="protein sequence ID" value="CAH3042054.1"/>
    <property type="molecule type" value="Genomic_DNA"/>
</dbReference>
<comment type="catalytic activity">
    <reaction evidence="8 9">
        <text>O-phospho-L-threonyl-[protein] + H2O = L-threonyl-[protein] + phosphate</text>
        <dbReference type="Rhea" id="RHEA:47004"/>
        <dbReference type="Rhea" id="RHEA-COMP:11060"/>
        <dbReference type="Rhea" id="RHEA-COMP:11605"/>
        <dbReference type="ChEBI" id="CHEBI:15377"/>
        <dbReference type="ChEBI" id="CHEBI:30013"/>
        <dbReference type="ChEBI" id="CHEBI:43474"/>
        <dbReference type="ChEBI" id="CHEBI:61977"/>
        <dbReference type="EC" id="3.1.3.16"/>
    </reaction>
</comment>
<evidence type="ECO:0000256" key="6">
    <source>
        <dbReference type="ARBA" id="ARBA00040602"/>
    </source>
</evidence>
<dbReference type="FunFam" id="3.40.50.10190:FF:000007">
    <property type="entry name" value="RNA polymerase II subunit A C-terminal domain phosphatase"/>
    <property type="match status" value="1"/>
</dbReference>
<dbReference type="PANTHER" id="PTHR23081">
    <property type="entry name" value="RNA POLYMERASE II CTD PHOSPHATASE"/>
    <property type="match status" value="1"/>
</dbReference>
<evidence type="ECO:0000256" key="10">
    <source>
        <dbReference type="SAM" id="MobiDB-lite"/>
    </source>
</evidence>
<feature type="compositionally biased region" description="Polar residues" evidence="10">
    <location>
        <begin position="315"/>
        <end position="328"/>
    </location>
</feature>
<dbReference type="InterPro" id="IPR036420">
    <property type="entry name" value="BRCT_dom_sf"/>
</dbReference>
<dbReference type="SMART" id="SM00292">
    <property type="entry name" value="BRCT"/>
    <property type="match status" value="1"/>
</dbReference>
<organism evidence="13 14">
    <name type="scientific">Pocillopora meandrina</name>
    <dbReference type="NCBI Taxonomy" id="46732"/>
    <lineage>
        <taxon>Eukaryota</taxon>
        <taxon>Metazoa</taxon>
        <taxon>Cnidaria</taxon>
        <taxon>Anthozoa</taxon>
        <taxon>Hexacorallia</taxon>
        <taxon>Scleractinia</taxon>
        <taxon>Astrocoeniina</taxon>
        <taxon>Pocilloporidae</taxon>
        <taxon>Pocillopora</taxon>
    </lineage>
</organism>
<keyword evidence="3 9" id="KW-0378">Hydrolase</keyword>
<evidence type="ECO:0000259" key="11">
    <source>
        <dbReference type="PROSITE" id="PS50172"/>
    </source>
</evidence>